<dbReference type="InterPro" id="IPR041498">
    <property type="entry name" value="Big_6"/>
</dbReference>
<sequence>AGSEVQVDVDGDGIYDYTTVADGNGDWSITPDAPLADGTTVTATASDETGNESAPATVVVDGVAPIVTVNDATTNDATPTLTGS</sequence>
<evidence type="ECO:0000313" key="2">
    <source>
        <dbReference type="EMBL" id="NMU25049.1"/>
    </source>
</evidence>
<dbReference type="InterPro" id="IPR013783">
    <property type="entry name" value="Ig-like_fold"/>
</dbReference>
<protein>
    <recommendedName>
        <fullName evidence="1">Bacterial Ig domain-containing protein</fullName>
    </recommendedName>
</protein>
<gene>
    <name evidence="2" type="ORF">HKB21_05390</name>
</gene>
<organism evidence="2 3">
    <name type="scientific">Vibrio parahaemolyticus</name>
    <dbReference type="NCBI Taxonomy" id="670"/>
    <lineage>
        <taxon>Bacteria</taxon>
        <taxon>Pseudomonadati</taxon>
        <taxon>Pseudomonadota</taxon>
        <taxon>Gammaproteobacteria</taxon>
        <taxon>Vibrionales</taxon>
        <taxon>Vibrionaceae</taxon>
        <taxon>Vibrio</taxon>
    </lineage>
</organism>
<evidence type="ECO:0000259" key="1">
    <source>
        <dbReference type="Pfam" id="PF17936"/>
    </source>
</evidence>
<dbReference type="Gene3D" id="2.60.40.10">
    <property type="entry name" value="Immunoglobulins"/>
    <property type="match status" value="1"/>
</dbReference>
<dbReference type="AlphaFoldDB" id="A0A7Y0S286"/>
<name>A0A7Y0S286_VIBPH</name>
<feature type="domain" description="Bacterial Ig" evidence="1">
    <location>
        <begin position="1"/>
        <end position="60"/>
    </location>
</feature>
<evidence type="ECO:0000313" key="3">
    <source>
        <dbReference type="Proteomes" id="UP000555836"/>
    </source>
</evidence>
<comment type="caution">
    <text evidence="2">The sequence shown here is derived from an EMBL/GenBank/DDBJ whole genome shotgun (WGS) entry which is preliminary data.</text>
</comment>
<dbReference type="Pfam" id="PF17936">
    <property type="entry name" value="Big_6"/>
    <property type="match status" value="1"/>
</dbReference>
<feature type="non-terminal residue" evidence="2">
    <location>
        <position position="84"/>
    </location>
</feature>
<dbReference type="Proteomes" id="UP000555836">
    <property type="component" value="Unassembled WGS sequence"/>
</dbReference>
<feature type="non-terminal residue" evidence="2">
    <location>
        <position position="1"/>
    </location>
</feature>
<accession>A0A7Y0S286</accession>
<reference evidence="2 3" key="1">
    <citation type="submission" date="2020-04" db="EMBL/GenBank/DDBJ databases">
        <title>Whole-genome sequencing of Vibrio spp. from China reveals different genetic environments of blaCTX-M-14 among diverse lineages.</title>
        <authorList>
            <person name="Zheng Z."/>
            <person name="Ye L."/>
            <person name="Chen S."/>
        </authorList>
    </citation>
    <scope>NUCLEOTIDE SEQUENCE [LARGE SCALE GENOMIC DNA]</scope>
    <source>
        <strain evidence="2 3">Vb0574</strain>
    </source>
</reference>
<dbReference type="EMBL" id="JABCLD010000774">
    <property type="protein sequence ID" value="NMU25049.1"/>
    <property type="molecule type" value="Genomic_DNA"/>
</dbReference>
<proteinExistence type="predicted"/>